<dbReference type="OrthoDB" id="9978720at2759"/>
<proteinExistence type="predicted"/>
<gene>
    <name evidence="1" type="ORF">H0H81_010508</name>
</gene>
<sequence length="160" mass="17209">HTNVDGAQFAIDTYTVELFASMMPSLTSQAEAAEKMKAAGAKLLDQIGPAILLTHSQSGQYGWALADTRPSNVKAIVALEPAGPPFTNAVFPSTTSARQYGLTDIPVTYDPPINSPDDITRVVVSSEPLYTCFLQASPPRKLINLAHTGPFHSIHRWCDA</sequence>
<dbReference type="InterPro" id="IPR029058">
    <property type="entry name" value="AB_hydrolase_fold"/>
</dbReference>
<accession>A0A9P7G324</accession>
<protein>
    <recommendedName>
        <fullName evidence="3">AB hydrolase-1 domain-containing protein</fullName>
    </recommendedName>
</protein>
<name>A0A9P7G324_9AGAR</name>
<feature type="non-terminal residue" evidence="1">
    <location>
        <position position="1"/>
    </location>
</feature>
<evidence type="ECO:0008006" key="3">
    <source>
        <dbReference type="Google" id="ProtNLM"/>
    </source>
</evidence>
<evidence type="ECO:0000313" key="2">
    <source>
        <dbReference type="Proteomes" id="UP000717328"/>
    </source>
</evidence>
<reference evidence="1" key="1">
    <citation type="submission" date="2021-02" db="EMBL/GenBank/DDBJ databases">
        <authorList>
            <person name="Nieuwenhuis M."/>
            <person name="Van De Peppel L.J.J."/>
        </authorList>
    </citation>
    <scope>NUCLEOTIDE SEQUENCE</scope>
    <source>
        <strain evidence="1">D49</strain>
    </source>
</reference>
<comment type="caution">
    <text evidence="1">The sequence shown here is derived from an EMBL/GenBank/DDBJ whole genome shotgun (WGS) entry which is preliminary data.</text>
</comment>
<reference evidence="1" key="2">
    <citation type="submission" date="2021-10" db="EMBL/GenBank/DDBJ databases">
        <title>Phylogenomics reveals ancestral predisposition of the termite-cultivated fungus Termitomyces towards a domesticated lifestyle.</title>
        <authorList>
            <person name="Auxier B."/>
            <person name="Grum-Grzhimaylo A."/>
            <person name="Cardenas M.E."/>
            <person name="Lodge J.D."/>
            <person name="Laessoe T."/>
            <person name="Pedersen O."/>
            <person name="Smith M.E."/>
            <person name="Kuyper T.W."/>
            <person name="Franco-Molano E.A."/>
            <person name="Baroni T.J."/>
            <person name="Aanen D.K."/>
        </authorList>
    </citation>
    <scope>NUCLEOTIDE SEQUENCE</scope>
    <source>
        <strain evidence="1">D49</strain>
    </source>
</reference>
<dbReference type="Proteomes" id="UP000717328">
    <property type="component" value="Unassembled WGS sequence"/>
</dbReference>
<evidence type="ECO:0000313" key="1">
    <source>
        <dbReference type="EMBL" id="KAG5642698.1"/>
    </source>
</evidence>
<dbReference type="SUPFAM" id="SSF53474">
    <property type="entry name" value="alpha/beta-Hydrolases"/>
    <property type="match status" value="1"/>
</dbReference>
<dbReference type="Gene3D" id="3.40.50.1820">
    <property type="entry name" value="alpha/beta hydrolase"/>
    <property type="match status" value="1"/>
</dbReference>
<dbReference type="AlphaFoldDB" id="A0A9P7G324"/>
<organism evidence="1 2">
    <name type="scientific">Sphagnurus paluster</name>
    <dbReference type="NCBI Taxonomy" id="117069"/>
    <lineage>
        <taxon>Eukaryota</taxon>
        <taxon>Fungi</taxon>
        <taxon>Dikarya</taxon>
        <taxon>Basidiomycota</taxon>
        <taxon>Agaricomycotina</taxon>
        <taxon>Agaricomycetes</taxon>
        <taxon>Agaricomycetidae</taxon>
        <taxon>Agaricales</taxon>
        <taxon>Tricholomatineae</taxon>
        <taxon>Lyophyllaceae</taxon>
        <taxon>Sphagnurus</taxon>
    </lineage>
</organism>
<dbReference type="EMBL" id="JABCKI010003318">
    <property type="protein sequence ID" value="KAG5642698.1"/>
    <property type="molecule type" value="Genomic_DNA"/>
</dbReference>
<keyword evidence="2" id="KW-1185">Reference proteome</keyword>